<accession>A0ABR1ZJP5</accession>
<dbReference type="PANTHER" id="PTHR34396">
    <property type="entry name" value="OS03G0264950 PROTEIN-RELATED"/>
    <property type="match status" value="1"/>
</dbReference>
<dbReference type="SMART" id="SM00614">
    <property type="entry name" value="ZnF_BED"/>
    <property type="match status" value="1"/>
</dbReference>
<protein>
    <recommendedName>
        <fullName evidence="6">BED-type domain-containing protein</fullName>
    </recommendedName>
</protein>
<evidence type="ECO:0000256" key="5">
    <source>
        <dbReference type="SAM" id="MobiDB-lite"/>
    </source>
</evidence>
<dbReference type="Proteomes" id="UP001472677">
    <property type="component" value="Unassembled WGS sequence"/>
</dbReference>
<gene>
    <name evidence="7" type="ORF">V6N12_073003</name>
</gene>
<keyword evidence="3" id="KW-0862">Zinc</keyword>
<evidence type="ECO:0000256" key="2">
    <source>
        <dbReference type="ARBA" id="ARBA00022771"/>
    </source>
</evidence>
<sequence>MSTIRLGTLDGCSNPIAKEFGINLDDANEMDEDDIDLENAEVHVPQTNATNNNSEVRNTEDESESHPFKRARKSVVWKEFEEPERVGNSKVWKVHCVYCKALLTVSKDGPTTHLKHHSDKCTHRKVHILQQHKLINLLPLGSTVGSPSSEFVSVLHDGKFDLLQMREGIAHWIVMHKHAFLLLKKKVSI</sequence>
<feature type="region of interest" description="Disordered" evidence="5">
    <location>
        <begin position="41"/>
        <end position="67"/>
    </location>
</feature>
<keyword evidence="1" id="KW-0479">Metal-binding</keyword>
<evidence type="ECO:0000256" key="1">
    <source>
        <dbReference type="ARBA" id="ARBA00022723"/>
    </source>
</evidence>
<dbReference type="PROSITE" id="PS50808">
    <property type="entry name" value="ZF_BED"/>
    <property type="match status" value="1"/>
</dbReference>
<feature type="domain" description="BED-type" evidence="6">
    <location>
        <begin position="71"/>
        <end position="134"/>
    </location>
</feature>
<evidence type="ECO:0000259" key="6">
    <source>
        <dbReference type="PROSITE" id="PS50808"/>
    </source>
</evidence>
<evidence type="ECO:0000256" key="4">
    <source>
        <dbReference type="PROSITE-ProRule" id="PRU00027"/>
    </source>
</evidence>
<feature type="compositionally biased region" description="Basic and acidic residues" evidence="5">
    <location>
        <begin position="57"/>
        <end position="67"/>
    </location>
</feature>
<keyword evidence="8" id="KW-1185">Reference proteome</keyword>
<dbReference type="EMBL" id="JBBPBM010001989">
    <property type="protein sequence ID" value="KAK8480779.1"/>
    <property type="molecule type" value="Genomic_DNA"/>
</dbReference>
<dbReference type="InterPro" id="IPR053031">
    <property type="entry name" value="Cuticle_assoc_protein"/>
</dbReference>
<name>A0ABR1ZJP5_9ROSI</name>
<evidence type="ECO:0000313" key="7">
    <source>
        <dbReference type="EMBL" id="KAK8480779.1"/>
    </source>
</evidence>
<feature type="compositionally biased region" description="Polar residues" evidence="5">
    <location>
        <begin position="45"/>
        <end position="56"/>
    </location>
</feature>
<dbReference type="PANTHER" id="PTHR34396:SF25">
    <property type="entry name" value="BOUNDARY ELEMENT ASSOCIATED FACTOR"/>
    <property type="match status" value="1"/>
</dbReference>
<keyword evidence="2 4" id="KW-0863">Zinc-finger</keyword>
<evidence type="ECO:0000313" key="8">
    <source>
        <dbReference type="Proteomes" id="UP001472677"/>
    </source>
</evidence>
<evidence type="ECO:0000256" key="3">
    <source>
        <dbReference type="ARBA" id="ARBA00022833"/>
    </source>
</evidence>
<proteinExistence type="predicted"/>
<reference evidence="7 8" key="1">
    <citation type="journal article" date="2024" name="G3 (Bethesda)">
        <title>Genome assembly of Hibiscus sabdariffa L. provides insights into metabolisms of medicinal natural products.</title>
        <authorList>
            <person name="Kim T."/>
        </authorList>
    </citation>
    <scope>NUCLEOTIDE SEQUENCE [LARGE SCALE GENOMIC DNA]</scope>
    <source>
        <strain evidence="7">TK-2024</strain>
        <tissue evidence="7">Old leaves</tissue>
    </source>
</reference>
<organism evidence="7 8">
    <name type="scientific">Hibiscus sabdariffa</name>
    <name type="common">roselle</name>
    <dbReference type="NCBI Taxonomy" id="183260"/>
    <lineage>
        <taxon>Eukaryota</taxon>
        <taxon>Viridiplantae</taxon>
        <taxon>Streptophyta</taxon>
        <taxon>Embryophyta</taxon>
        <taxon>Tracheophyta</taxon>
        <taxon>Spermatophyta</taxon>
        <taxon>Magnoliopsida</taxon>
        <taxon>eudicotyledons</taxon>
        <taxon>Gunneridae</taxon>
        <taxon>Pentapetalae</taxon>
        <taxon>rosids</taxon>
        <taxon>malvids</taxon>
        <taxon>Malvales</taxon>
        <taxon>Malvaceae</taxon>
        <taxon>Malvoideae</taxon>
        <taxon>Hibiscus</taxon>
    </lineage>
</organism>
<comment type="caution">
    <text evidence="7">The sequence shown here is derived from an EMBL/GenBank/DDBJ whole genome shotgun (WGS) entry which is preliminary data.</text>
</comment>
<dbReference type="InterPro" id="IPR003656">
    <property type="entry name" value="Znf_BED"/>
</dbReference>